<reference evidence="3" key="2">
    <citation type="submission" date="2021-12" db="EMBL/GenBank/DDBJ databases">
        <title>Resequencing data analysis of finger millet.</title>
        <authorList>
            <person name="Hatakeyama M."/>
            <person name="Aluri S."/>
            <person name="Balachadran M.T."/>
            <person name="Sivarajan S.R."/>
            <person name="Poveda L."/>
            <person name="Shimizu-Inatsugi R."/>
            <person name="Schlapbach R."/>
            <person name="Sreeman S.M."/>
            <person name="Shimizu K.K."/>
        </authorList>
    </citation>
    <scope>NUCLEOTIDE SEQUENCE</scope>
</reference>
<dbReference type="AlphaFoldDB" id="A0AAV5EJE0"/>
<gene>
    <name evidence="3" type="primary">gb10389</name>
    <name evidence="3" type="ORF">PR202_gb10389</name>
</gene>
<evidence type="ECO:0000256" key="1">
    <source>
        <dbReference type="SAM" id="MobiDB-lite"/>
    </source>
</evidence>
<evidence type="ECO:0000313" key="4">
    <source>
        <dbReference type="Proteomes" id="UP001054889"/>
    </source>
</evidence>
<protein>
    <recommendedName>
        <fullName evidence="2">Disease resistance protein At4g27190-like leucine-rich repeats domain-containing protein</fullName>
    </recommendedName>
</protein>
<feature type="region of interest" description="Disordered" evidence="1">
    <location>
        <begin position="581"/>
        <end position="601"/>
    </location>
</feature>
<evidence type="ECO:0000313" key="3">
    <source>
        <dbReference type="EMBL" id="GJN22790.1"/>
    </source>
</evidence>
<dbReference type="InterPro" id="IPR032675">
    <property type="entry name" value="LRR_dom_sf"/>
</dbReference>
<dbReference type="SUPFAM" id="SSF52047">
    <property type="entry name" value="RNI-like"/>
    <property type="match status" value="2"/>
</dbReference>
<dbReference type="Gene3D" id="3.80.10.10">
    <property type="entry name" value="Ribonuclease Inhibitor"/>
    <property type="match status" value="3"/>
</dbReference>
<proteinExistence type="predicted"/>
<comment type="caution">
    <text evidence="3">The sequence shown here is derived from an EMBL/GenBank/DDBJ whole genome shotgun (WGS) entry which is preliminary data.</text>
</comment>
<keyword evidence="4" id="KW-1185">Reference proteome</keyword>
<organism evidence="3 4">
    <name type="scientific">Eleusine coracana subsp. coracana</name>
    <dbReference type="NCBI Taxonomy" id="191504"/>
    <lineage>
        <taxon>Eukaryota</taxon>
        <taxon>Viridiplantae</taxon>
        <taxon>Streptophyta</taxon>
        <taxon>Embryophyta</taxon>
        <taxon>Tracheophyta</taxon>
        <taxon>Spermatophyta</taxon>
        <taxon>Magnoliopsida</taxon>
        <taxon>Liliopsida</taxon>
        <taxon>Poales</taxon>
        <taxon>Poaceae</taxon>
        <taxon>PACMAD clade</taxon>
        <taxon>Chloridoideae</taxon>
        <taxon>Cynodonteae</taxon>
        <taxon>Eleusininae</taxon>
        <taxon>Eleusine</taxon>
    </lineage>
</organism>
<dbReference type="InterPro" id="IPR057135">
    <property type="entry name" value="At4g27190-like_LRR"/>
</dbReference>
<dbReference type="PANTHER" id="PTHR33463:SF194">
    <property type="entry name" value="OS04G0431700 PROTEIN"/>
    <property type="match status" value="1"/>
</dbReference>
<dbReference type="Proteomes" id="UP001054889">
    <property type="component" value="Unassembled WGS sequence"/>
</dbReference>
<dbReference type="Pfam" id="PF23247">
    <property type="entry name" value="LRR_RPS2"/>
    <property type="match status" value="1"/>
</dbReference>
<name>A0AAV5EJE0_ELECO</name>
<dbReference type="EMBL" id="BQKI01000076">
    <property type="protein sequence ID" value="GJN22790.1"/>
    <property type="molecule type" value="Genomic_DNA"/>
</dbReference>
<dbReference type="InterPro" id="IPR050905">
    <property type="entry name" value="Plant_NBS-LRR"/>
</dbReference>
<accession>A0AAV5EJE0</accession>
<sequence length="1091" mass="124908">MLYCSALQTLDGKDVSTTAKELLRGLISPVLYDGDIRVIYFHGWCGFGVTPVLHSIQKILSTERILEFFHHRLIYIDCSDWKNRRLLQRKIAAELKFNHTVMDVFDKQDVDDDFSRVDQASRSPIKSISVMIDKTLRESSFLIIFLNGSDDELVDLTSFGVPFLSTIADNMMIWSFKRRLLTMQGGRYSQYKAKLRYTHIFLENSQPINTITTSEFRNLLLEEAATIVARHPCIQDIDLTTVINCCLFEMFLYYSFHRTTDFSWVDHASNFWICDGIIKGDHRKEIGSTLHPEIRWECDASLLDGVCHNIMLNDPEAPFVVIDGETDYDKKPSRWVSLTSKNLKVHNQDMIIVMEKATSLFVAFERIIDNTSPAGLPDGLFKHWSNLSVVLLSHCAFNFALPPFLHCCGLRFLGLDHCTNDLTMEGEGYHCTDWIFLYNLWVLDIRYTDWDEVLTEGKIELMVDLKELNIEGLKCWMYIGHLQTRLSHLERLRIIKPTLQQQATILDNTSSKTLLDKTKLEILDLSGNSDMKELPINLSNVSRLQVLVLDGCDGIEKINEIPYSLISFSLDGYGPASRWTSTTELPPKSSHPSDQNKKDVKTSKISLRGCTQLSNLFLRGLSNLTELDLSGCALKVLDFKSMVVGIPMLKRLYLQGCEHLRAIKWGSTHRLEFNKLEFMCIDTRPGTWAQPPPAQRHESSSRTLLLHAVLADVRLVRSLSAIMIWKHANFDIQHGPYSAANNGEVVQREATTSNEVMESIGVQRRQHCLASQYTDVLTEMGDTLTTPPMETFPEPPAGRSDRHVEITGGGHILEAELLNGGVGNYYRLDQVIQKCVESLHVHDASISLSIMTGEWWSTPLRWCHVERCPNMEDSLFHQDARGFSLLEVVWVSELLMARCLWSKGHVTWSRNNMLLFQSLRHLRLRSCPRLQYALPLRSRAHNALGNLETIHVVRCGDLRHVFVLSEDDDKDDIASKGMEFPALTTIHLHDLPMLRGICDVKMFAPRLRSVRSRGCFNLRRLPAPVKKAQGVRWPRPTVEVEKDVWDALEWDGADAGHHPTYYEPPVHSRHYRQRGLLRGTVLRYIHYMLFR</sequence>
<dbReference type="PANTHER" id="PTHR33463">
    <property type="entry name" value="NB-ARC DOMAIN-CONTAINING PROTEIN-RELATED"/>
    <property type="match status" value="1"/>
</dbReference>
<reference evidence="3" key="1">
    <citation type="journal article" date="2018" name="DNA Res.">
        <title>Multiple hybrid de novo genome assembly of finger millet, an orphan allotetraploid crop.</title>
        <authorList>
            <person name="Hatakeyama M."/>
            <person name="Aluri S."/>
            <person name="Balachadran M.T."/>
            <person name="Sivarajan S.R."/>
            <person name="Patrignani A."/>
            <person name="Gruter S."/>
            <person name="Poveda L."/>
            <person name="Shimizu-Inatsugi R."/>
            <person name="Baeten J."/>
            <person name="Francoijs K.J."/>
            <person name="Nataraja K.N."/>
            <person name="Reddy Y.A.N."/>
            <person name="Phadnis S."/>
            <person name="Ravikumar R.L."/>
            <person name="Schlapbach R."/>
            <person name="Sreeman S.M."/>
            <person name="Shimizu K.K."/>
        </authorList>
    </citation>
    <scope>NUCLEOTIDE SEQUENCE</scope>
</reference>
<evidence type="ECO:0000259" key="2">
    <source>
        <dbReference type="Pfam" id="PF23247"/>
    </source>
</evidence>
<feature type="domain" description="Disease resistance protein At4g27190-like leucine-rich repeats" evidence="2">
    <location>
        <begin position="914"/>
        <end position="1021"/>
    </location>
</feature>